<feature type="compositionally biased region" description="Basic residues" evidence="1">
    <location>
        <begin position="64"/>
        <end position="76"/>
    </location>
</feature>
<evidence type="ECO:0000256" key="1">
    <source>
        <dbReference type="SAM" id="MobiDB-lite"/>
    </source>
</evidence>
<evidence type="ECO:0000313" key="3">
    <source>
        <dbReference type="Proteomes" id="UP001141253"/>
    </source>
</evidence>
<evidence type="ECO:0000313" key="2">
    <source>
        <dbReference type="EMBL" id="KAJ6328570.1"/>
    </source>
</evidence>
<organism evidence="2 3">
    <name type="scientific">Salix suchowensis</name>
    <dbReference type="NCBI Taxonomy" id="1278906"/>
    <lineage>
        <taxon>Eukaryota</taxon>
        <taxon>Viridiplantae</taxon>
        <taxon>Streptophyta</taxon>
        <taxon>Embryophyta</taxon>
        <taxon>Tracheophyta</taxon>
        <taxon>Spermatophyta</taxon>
        <taxon>Magnoliopsida</taxon>
        <taxon>eudicotyledons</taxon>
        <taxon>Gunneridae</taxon>
        <taxon>Pentapetalae</taxon>
        <taxon>rosids</taxon>
        <taxon>fabids</taxon>
        <taxon>Malpighiales</taxon>
        <taxon>Salicaceae</taxon>
        <taxon>Saliceae</taxon>
        <taxon>Salix</taxon>
    </lineage>
</organism>
<reference evidence="2" key="1">
    <citation type="submission" date="2022-10" db="EMBL/GenBank/DDBJ databases">
        <authorList>
            <person name="Hyden B.L."/>
            <person name="Feng K."/>
            <person name="Yates T."/>
            <person name="Jawdy S."/>
            <person name="Smart L.B."/>
            <person name="Muchero W."/>
        </authorList>
    </citation>
    <scope>NUCLEOTIDE SEQUENCE</scope>
    <source>
        <tissue evidence="2">Shoot tip</tissue>
    </source>
</reference>
<feature type="compositionally biased region" description="Polar residues" evidence="1">
    <location>
        <begin position="54"/>
        <end position="63"/>
    </location>
</feature>
<keyword evidence="3" id="KW-1185">Reference proteome</keyword>
<accession>A0ABQ9A7S2</accession>
<name>A0ABQ9A7S2_9ROSI</name>
<reference evidence="2" key="2">
    <citation type="journal article" date="2023" name="Int. J. Mol. Sci.">
        <title>De Novo Assembly and Annotation of 11 Diverse Shrub Willow (Salix) Genomes Reveals Novel Gene Organization in Sex-Linked Regions.</title>
        <authorList>
            <person name="Hyden B."/>
            <person name="Feng K."/>
            <person name="Yates T.B."/>
            <person name="Jawdy S."/>
            <person name="Cereghino C."/>
            <person name="Smart L.B."/>
            <person name="Muchero W."/>
        </authorList>
    </citation>
    <scope>NUCLEOTIDE SEQUENCE</scope>
    <source>
        <tissue evidence="2">Shoot tip</tissue>
    </source>
</reference>
<gene>
    <name evidence="2" type="ORF">OIU77_010289</name>
</gene>
<dbReference type="Proteomes" id="UP001141253">
    <property type="component" value="Chromosome 14"/>
</dbReference>
<dbReference type="EMBL" id="JAPFFI010000022">
    <property type="protein sequence ID" value="KAJ6328570.1"/>
    <property type="molecule type" value="Genomic_DNA"/>
</dbReference>
<comment type="caution">
    <text evidence="2">The sequence shown here is derived from an EMBL/GenBank/DDBJ whole genome shotgun (WGS) entry which is preliminary data.</text>
</comment>
<protein>
    <submittedName>
        <fullName evidence="2">Uncharacterized protein</fullName>
    </submittedName>
</protein>
<proteinExistence type="predicted"/>
<sequence>MSFGGFLDNTSPGGGGARIVADIPYNNNSMPTGGAIIAQPRLLSPSITKPMFNSPGTLTSSSTAKHRWSRRYNKNV</sequence>
<feature type="region of interest" description="Disordered" evidence="1">
    <location>
        <begin position="48"/>
        <end position="76"/>
    </location>
</feature>